<dbReference type="PROSITE" id="PS50893">
    <property type="entry name" value="ABC_TRANSPORTER_2"/>
    <property type="match status" value="1"/>
</dbReference>
<dbReference type="InterPro" id="IPR017871">
    <property type="entry name" value="ABC_transporter-like_CS"/>
</dbReference>
<dbReference type="SUPFAM" id="SSF52540">
    <property type="entry name" value="P-loop containing nucleoside triphosphate hydrolases"/>
    <property type="match status" value="1"/>
</dbReference>
<evidence type="ECO:0000256" key="2">
    <source>
        <dbReference type="ARBA" id="ARBA00022448"/>
    </source>
</evidence>
<keyword evidence="2" id="KW-0813">Transport</keyword>
<comment type="similarity">
    <text evidence="1">Belongs to the ABC transporter superfamily.</text>
</comment>
<keyword evidence="3" id="KW-0547">Nucleotide-binding</keyword>
<dbReference type="Gene3D" id="3.40.50.300">
    <property type="entry name" value="P-loop containing nucleotide triphosphate hydrolases"/>
    <property type="match status" value="1"/>
</dbReference>
<dbReference type="PANTHER" id="PTHR42788">
    <property type="entry name" value="TAURINE IMPORT ATP-BINDING PROTEIN-RELATED"/>
    <property type="match status" value="1"/>
</dbReference>
<organism evidence="6 7">
    <name type="scientific">Ferrovibrio xuzhouensis</name>
    <dbReference type="NCBI Taxonomy" id="1576914"/>
    <lineage>
        <taxon>Bacteria</taxon>
        <taxon>Pseudomonadati</taxon>
        <taxon>Pseudomonadota</taxon>
        <taxon>Alphaproteobacteria</taxon>
        <taxon>Rhodospirillales</taxon>
        <taxon>Rhodospirillaceae</taxon>
        <taxon>Ferrovibrio</taxon>
    </lineage>
</organism>
<comment type="caution">
    <text evidence="6">The sequence shown here is derived from an EMBL/GenBank/DDBJ whole genome shotgun (WGS) entry which is preliminary data.</text>
</comment>
<dbReference type="Pfam" id="PF00005">
    <property type="entry name" value="ABC_tran"/>
    <property type="match status" value="1"/>
</dbReference>
<dbReference type="InterPro" id="IPR050166">
    <property type="entry name" value="ABC_transporter_ATP-bind"/>
</dbReference>
<evidence type="ECO:0000313" key="7">
    <source>
        <dbReference type="Proteomes" id="UP001595711"/>
    </source>
</evidence>
<reference evidence="7" key="1">
    <citation type="journal article" date="2019" name="Int. J. Syst. Evol. Microbiol.">
        <title>The Global Catalogue of Microorganisms (GCM) 10K type strain sequencing project: providing services to taxonomists for standard genome sequencing and annotation.</title>
        <authorList>
            <consortium name="The Broad Institute Genomics Platform"/>
            <consortium name="The Broad Institute Genome Sequencing Center for Infectious Disease"/>
            <person name="Wu L."/>
            <person name="Ma J."/>
        </authorList>
    </citation>
    <scope>NUCLEOTIDE SEQUENCE [LARGE SCALE GENOMIC DNA]</scope>
    <source>
        <strain evidence="7">KCTC 42182</strain>
    </source>
</reference>
<proteinExistence type="inferred from homology"/>
<dbReference type="PROSITE" id="PS00211">
    <property type="entry name" value="ABC_TRANSPORTER_1"/>
    <property type="match status" value="1"/>
</dbReference>
<dbReference type="CDD" id="cd03293">
    <property type="entry name" value="ABC_NrtD_SsuB_transporters"/>
    <property type="match status" value="1"/>
</dbReference>
<sequence length="257" mass="27727">MQVVLEEVGYAYGDLPVLDGVSFTVAEGETAALIGPSGCGKSTLLNLVGGLLPQQGGRIRMVGAAPAGCLNPLTFVFQDFALLPWRSVAGNVALALEPHKLGKAAREARINEVLRLCGLADFADALPKQLSGGMRQRVGIARAVAVRPAVMLMDEPLSALDAQTRELLMEDLVAIWSRERTTTLYVTHNLNEAVRLADHVVVLSRRPGRIKRIVPVTVPVAERGRPEHAVALQALHDELWTLIKAEAQVADREVQDV</sequence>
<dbReference type="GO" id="GO:0005524">
    <property type="term" value="F:ATP binding"/>
    <property type="evidence" value="ECO:0007669"/>
    <property type="project" value="UniProtKB-KW"/>
</dbReference>
<feature type="domain" description="ABC transporter" evidence="5">
    <location>
        <begin position="3"/>
        <end position="230"/>
    </location>
</feature>
<name>A0ABV7VJH4_9PROT</name>
<dbReference type="PANTHER" id="PTHR42788:SF20">
    <property type="entry name" value="ABC TRANSPORTER ATP-BINDING PROTEIN"/>
    <property type="match status" value="1"/>
</dbReference>
<evidence type="ECO:0000259" key="5">
    <source>
        <dbReference type="PROSITE" id="PS50893"/>
    </source>
</evidence>
<dbReference type="SMART" id="SM00382">
    <property type="entry name" value="AAA"/>
    <property type="match status" value="1"/>
</dbReference>
<keyword evidence="7" id="KW-1185">Reference proteome</keyword>
<dbReference type="Proteomes" id="UP001595711">
    <property type="component" value="Unassembled WGS sequence"/>
</dbReference>
<evidence type="ECO:0000256" key="1">
    <source>
        <dbReference type="ARBA" id="ARBA00005417"/>
    </source>
</evidence>
<accession>A0ABV7VJH4</accession>
<keyword evidence="4 6" id="KW-0067">ATP-binding</keyword>
<evidence type="ECO:0000256" key="3">
    <source>
        <dbReference type="ARBA" id="ARBA00022741"/>
    </source>
</evidence>
<dbReference type="EMBL" id="JBHRYJ010000002">
    <property type="protein sequence ID" value="MFC3676288.1"/>
    <property type="molecule type" value="Genomic_DNA"/>
</dbReference>
<dbReference type="InterPro" id="IPR003593">
    <property type="entry name" value="AAA+_ATPase"/>
</dbReference>
<protein>
    <submittedName>
        <fullName evidence="6">ABC transporter ATP-binding protein</fullName>
    </submittedName>
</protein>
<dbReference type="InterPro" id="IPR027417">
    <property type="entry name" value="P-loop_NTPase"/>
</dbReference>
<evidence type="ECO:0000313" key="6">
    <source>
        <dbReference type="EMBL" id="MFC3676288.1"/>
    </source>
</evidence>
<gene>
    <name evidence="6" type="ORF">ACFOOQ_12085</name>
</gene>
<dbReference type="InterPro" id="IPR003439">
    <property type="entry name" value="ABC_transporter-like_ATP-bd"/>
</dbReference>
<evidence type="ECO:0000256" key="4">
    <source>
        <dbReference type="ARBA" id="ARBA00022840"/>
    </source>
</evidence>
<dbReference type="RefSeq" id="WP_379726617.1">
    <property type="nucleotide sequence ID" value="NZ_JBHRYJ010000002.1"/>
</dbReference>